<dbReference type="InterPro" id="IPR007995">
    <property type="entry name" value="DUF742"/>
</dbReference>
<dbReference type="PANTHER" id="PTHR36221:SF1">
    <property type="entry name" value="DUF742 DOMAIN-CONTAINING PROTEIN"/>
    <property type="match status" value="1"/>
</dbReference>
<protein>
    <submittedName>
        <fullName evidence="2">DUF742 domain-containing protein</fullName>
    </submittedName>
</protein>
<evidence type="ECO:0000313" key="3">
    <source>
        <dbReference type="Proteomes" id="UP000320011"/>
    </source>
</evidence>
<sequence>MSTTGPDGHQESELDGDFGVRPYTVTNGRTKPSTPLDLVSLVRATGKSKVPPERLGLEHAQALQLCAATTSVAEVAAHLRQPVVVTKVLLSDLIESGAVTARFPTFDSTDPSRLEALLDGLRRL</sequence>
<feature type="region of interest" description="Disordered" evidence="1">
    <location>
        <begin position="1"/>
        <end position="32"/>
    </location>
</feature>
<evidence type="ECO:0000313" key="2">
    <source>
        <dbReference type="EMBL" id="TVT52095.1"/>
    </source>
</evidence>
<dbReference type="EMBL" id="VJWX01000108">
    <property type="protein sequence ID" value="TVT52095.1"/>
    <property type="molecule type" value="Genomic_DNA"/>
</dbReference>
<organism evidence="2 3">
    <name type="scientific">Amycolatopsis rhizosphaerae</name>
    <dbReference type="NCBI Taxonomy" id="2053003"/>
    <lineage>
        <taxon>Bacteria</taxon>
        <taxon>Bacillati</taxon>
        <taxon>Actinomycetota</taxon>
        <taxon>Actinomycetes</taxon>
        <taxon>Pseudonocardiales</taxon>
        <taxon>Pseudonocardiaceae</taxon>
        <taxon>Amycolatopsis</taxon>
    </lineage>
</organism>
<reference evidence="2 3" key="2">
    <citation type="submission" date="2019-08" db="EMBL/GenBank/DDBJ databases">
        <title>Amycolatopsis acidicola sp. nov., isolated from peat swamp forest soil.</title>
        <authorList>
            <person name="Srisuk N."/>
        </authorList>
    </citation>
    <scope>NUCLEOTIDE SEQUENCE [LARGE SCALE GENOMIC DNA]</scope>
    <source>
        <strain evidence="2 3">TBRC 6029</strain>
    </source>
</reference>
<dbReference type="Pfam" id="PF05331">
    <property type="entry name" value="DUF742"/>
    <property type="match status" value="1"/>
</dbReference>
<dbReference type="Proteomes" id="UP000320011">
    <property type="component" value="Unassembled WGS sequence"/>
</dbReference>
<evidence type="ECO:0000256" key="1">
    <source>
        <dbReference type="SAM" id="MobiDB-lite"/>
    </source>
</evidence>
<dbReference type="RefSeq" id="WP_144588028.1">
    <property type="nucleotide sequence ID" value="NZ_VJWX01000108.1"/>
</dbReference>
<dbReference type="AlphaFoldDB" id="A0A558CTL8"/>
<keyword evidence="3" id="KW-1185">Reference proteome</keyword>
<gene>
    <name evidence="2" type="ORF">FNH05_13525</name>
</gene>
<comment type="caution">
    <text evidence="2">The sequence shown here is derived from an EMBL/GenBank/DDBJ whole genome shotgun (WGS) entry which is preliminary data.</text>
</comment>
<dbReference type="OrthoDB" id="3390328at2"/>
<reference evidence="2 3" key="1">
    <citation type="submission" date="2019-07" db="EMBL/GenBank/DDBJ databases">
        <authorList>
            <person name="Duangmal K."/>
            <person name="Teo W.F.A."/>
        </authorList>
    </citation>
    <scope>NUCLEOTIDE SEQUENCE [LARGE SCALE GENOMIC DNA]</scope>
    <source>
        <strain evidence="2 3">TBRC 6029</strain>
    </source>
</reference>
<proteinExistence type="predicted"/>
<dbReference type="PANTHER" id="PTHR36221">
    <property type="entry name" value="DUF742 DOMAIN-CONTAINING PROTEIN"/>
    <property type="match status" value="1"/>
</dbReference>
<accession>A0A558CTL8</accession>
<name>A0A558CTL8_9PSEU</name>